<accession>A0A5C3PKI3</accession>
<dbReference type="AlphaFoldDB" id="A0A5C3PKI3"/>
<keyword evidence="2" id="KW-1185">Reference proteome</keyword>
<proteinExistence type="predicted"/>
<evidence type="ECO:0008006" key="3">
    <source>
        <dbReference type="Google" id="ProtNLM"/>
    </source>
</evidence>
<protein>
    <recommendedName>
        <fullName evidence="3">F-box domain-containing protein</fullName>
    </recommendedName>
</protein>
<dbReference type="InterPro" id="IPR032675">
    <property type="entry name" value="LRR_dom_sf"/>
</dbReference>
<dbReference type="InParanoid" id="A0A5C3PKI3"/>
<sequence length="379" mass="42082">MSAASTTLCLPAELWDRVIDCLHDNKDALMRTSLVCKAWTPSSHFHLFHTMRFHEVPSALQFIATVPHLVASVRSFNLSSTAPSIVLDLCAVLDAMPNLTRLRITSCCPSGLPPSCYRARPIRRLQFANCPGLSDELFDILGLFTSIEHLHFYMAGGPVSSQTLPMLCRPVIRKLSASRTSLDRIHDVICRTSAVGNMETLSLDQGVGTWYEVNQVAEVLDTLRSTLLHLELAPDIAKYLSQTPGLLWKTMNLSQCESLESLNLSSYSYANIRVTLQVYLAAVQAAPPSLRTIYIHLHSLPPRWRWYDKNDVSATPLSASWDDLDTMLLTHIPRELTVTVHLRGKSASVELLKTFIAGRLPGAVKQGRLLVVETVLPGE</sequence>
<evidence type="ECO:0000313" key="2">
    <source>
        <dbReference type="Proteomes" id="UP000308197"/>
    </source>
</evidence>
<reference evidence="1 2" key="1">
    <citation type="journal article" date="2019" name="Nat. Ecol. Evol.">
        <title>Megaphylogeny resolves global patterns of mushroom evolution.</title>
        <authorList>
            <person name="Varga T."/>
            <person name="Krizsan K."/>
            <person name="Foldi C."/>
            <person name="Dima B."/>
            <person name="Sanchez-Garcia M."/>
            <person name="Sanchez-Ramirez S."/>
            <person name="Szollosi G.J."/>
            <person name="Szarkandi J.G."/>
            <person name="Papp V."/>
            <person name="Albert L."/>
            <person name="Andreopoulos W."/>
            <person name="Angelini C."/>
            <person name="Antonin V."/>
            <person name="Barry K.W."/>
            <person name="Bougher N.L."/>
            <person name="Buchanan P."/>
            <person name="Buyck B."/>
            <person name="Bense V."/>
            <person name="Catcheside P."/>
            <person name="Chovatia M."/>
            <person name="Cooper J."/>
            <person name="Damon W."/>
            <person name="Desjardin D."/>
            <person name="Finy P."/>
            <person name="Geml J."/>
            <person name="Haridas S."/>
            <person name="Hughes K."/>
            <person name="Justo A."/>
            <person name="Karasinski D."/>
            <person name="Kautmanova I."/>
            <person name="Kiss B."/>
            <person name="Kocsube S."/>
            <person name="Kotiranta H."/>
            <person name="LaButti K.M."/>
            <person name="Lechner B.E."/>
            <person name="Liimatainen K."/>
            <person name="Lipzen A."/>
            <person name="Lukacs Z."/>
            <person name="Mihaltcheva S."/>
            <person name="Morgado L.N."/>
            <person name="Niskanen T."/>
            <person name="Noordeloos M.E."/>
            <person name="Ohm R.A."/>
            <person name="Ortiz-Santana B."/>
            <person name="Ovrebo C."/>
            <person name="Racz N."/>
            <person name="Riley R."/>
            <person name="Savchenko A."/>
            <person name="Shiryaev A."/>
            <person name="Soop K."/>
            <person name="Spirin V."/>
            <person name="Szebenyi C."/>
            <person name="Tomsovsky M."/>
            <person name="Tulloss R.E."/>
            <person name="Uehling J."/>
            <person name="Grigoriev I.V."/>
            <person name="Vagvolgyi C."/>
            <person name="Papp T."/>
            <person name="Martin F.M."/>
            <person name="Miettinen O."/>
            <person name="Hibbett D.S."/>
            <person name="Nagy L.G."/>
        </authorList>
    </citation>
    <scope>NUCLEOTIDE SEQUENCE [LARGE SCALE GENOMIC DNA]</scope>
    <source>
        <strain evidence="1 2">HHB13444</strain>
    </source>
</reference>
<dbReference type="Gene3D" id="3.80.10.10">
    <property type="entry name" value="Ribonuclease Inhibitor"/>
    <property type="match status" value="1"/>
</dbReference>
<gene>
    <name evidence="1" type="ORF">K466DRAFT_660933</name>
</gene>
<evidence type="ECO:0000313" key="1">
    <source>
        <dbReference type="EMBL" id="TFK90304.1"/>
    </source>
</evidence>
<organism evidence="1 2">
    <name type="scientific">Polyporus arcularius HHB13444</name>
    <dbReference type="NCBI Taxonomy" id="1314778"/>
    <lineage>
        <taxon>Eukaryota</taxon>
        <taxon>Fungi</taxon>
        <taxon>Dikarya</taxon>
        <taxon>Basidiomycota</taxon>
        <taxon>Agaricomycotina</taxon>
        <taxon>Agaricomycetes</taxon>
        <taxon>Polyporales</taxon>
        <taxon>Polyporaceae</taxon>
        <taxon>Polyporus</taxon>
    </lineage>
</organism>
<name>A0A5C3PKI3_9APHY</name>
<dbReference type="SUPFAM" id="SSF52047">
    <property type="entry name" value="RNI-like"/>
    <property type="match status" value="1"/>
</dbReference>
<dbReference type="Proteomes" id="UP000308197">
    <property type="component" value="Unassembled WGS sequence"/>
</dbReference>
<dbReference type="EMBL" id="ML211050">
    <property type="protein sequence ID" value="TFK90304.1"/>
    <property type="molecule type" value="Genomic_DNA"/>
</dbReference>